<feature type="non-terminal residue" evidence="8">
    <location>
        <position position="1"/>
    </location>
</feature>
<dbReference type="PANTHER" id="PTHR36562:SF5">
    <property type="entry name" value="SERINE_ARGININE REPETITIVE MATRIX 2"/>
    <property type="match status" value="1"/>
</dbReference>
<evidence type="ECO:0000313" key="8">
    <source>
        <dbReference type="EMBL" id="CAA2969305.1"/>
    </source>
</evidence>
<evidence type="ECO:0000313" key="9">
    <source>
        <dbReference type="Proteomes" id="UP000594638"/>
    </source>
</evidence>
<evidence type="ECO:0000256" key="2">
    <source>
        <dbReference type="ARBA" id="ARBA00005954"/>
    </source>
</evidence>
<comment type="subcellular location">
    <subcellularLocation>
        <location evidence="1">Nucleus</location>
    </subcellularLocation>
</comment>
<evidence type="ECO:0000256" key="4">
    <source>
        <dbReference type="ARBA" id="ARBA00022728"/>
    </source>
</evidence>
<feature type="domain" description="CWF21" evidence="7">
    <location>
        <begin position="63"/>
        <end position="108"/>
    </location>
</feature>
<keyword evidence="5" id="KW-0508">mRNA splicing</keyword>
<evidence type="ECO:0000256" key="3">
    <source>
        <dbReference type="ARBA" id="ARBA00022664"/>
    </source>
</evidence>
<dbReference type="GO" id="GO:0006397">
    <property type="term" value="P:mRNA processing"/>
    <property type="evidence" value="ECO:0007669"/>
    <property type="project" value="UniProtKB-KW"/>
</dbReference>
<evidence type="ECO:0000259" key="7">
    <source>
        <dbReference type="SMART" id="SM01115"/>
    </source>
</evidence>
<keyword evidence="6" id="KW-0539">Nucleus</keyword>
<comment type="similarity">
    <text evidence="2">Belongs to the CWC21 family.</text>
</comment>
<dbReference type="OrthoDB" id="10267305at2759"/>
<dbReference type="Proteomes" id="UP000594638">
    <property type="component" value="Unassembled WGS sequence"/>
</dbReference>
<dbReference type="AlphaFoldDB" id="A0A8S0QJG7"/>
<keyword evidence="9" id="KW-1185">Reference proteome</keyword>
<evidence type="ECO:0000256" key="6">
    <source>
        <dbReference type="ARBA" id="ARBA00023242"/>
    </source>
</evidence>
<dbReference type="EMBL" id="CACTIH010001937">
    <property type="protein sequence ID" value="CAA2969305.1"/>
    <property type="molecule type" value="Genomic_DNA"/>
</dbReference>
<dbReference type="InterPro" id="IPR051372">
    <property type="entry name" value="CWC21"/>
</dbReference>
<gene>
    <name evidence="8" type="ORF">OLEA9_A035398</name>
</gene>
<dbReference type="InterPro" id="IPR013170">
    <property type="entry name" value="mRNA_splic_Cwf21_dom"/>
</dbReference>
<accession>A0A8S0QJG7</accession>
<name>A0A8S0QJG7_OLEEU</name>
<proteinExistence type="inferred from homology"/>
<evidence type="ECO:0000256" key="5">
    <source>
        <dbReference type="ARBA" id="ARBA00023187"/>
    </source>
</evidence>
<dbReference type="PANTHER" id="PTHR36562">
    <property type="entry name" value="SERINE/ARGININE REPETITIVE MATRIX 2"/>
    <property type="match status" value="1"/>
</dbReference>
<dbReference type="GO" id="GO:0005681">
    <property type="term" value="C:spliceosomal complex"/>
    <property type="evidence" value="ECO:0007669"/>
    <property type="project" value="UniProtKB-KW"/>
</dbReference>
<sequence length="118" mass="13489">SYEKDTRFRKTFEITATSMYNGIGLQTDRGSGTNGYIQANKFLGIGPDQSTVGFAQKRNEEILEHNRKRQVELKLLVLEEKLVDHGYTDVEISEKLDEARKSLEDLDRGTWGTHLRKG</sequence>
<dbReference type="GO" id="GO:0008380">
    <property type="term" value="P:RNA splicing"/>
    <property type="evidence" value="ECO:0007669"/>
    <property type="project" value="UniProtKB-KW"/>
</dbReference>
<dbReference type="Gramene" id="OE9A035398T1">
    <property type="protein sequence ID" value="OE9A035398C1"/>
    <property type="gene ID" value="OE9A035398"/>
</dbReference>
<keyword evidence="4" id="KW-0747">Spliceosome</keyword>
<keyword evidence="3" id="KW-0507">mRNA processing</keyword>
<dbReference type="Gene3D" id="6.10.140.420">
    <property type="match status" value="1"/>
</dbReference>
<protein>
    <recommendedName>
        <fullName evidence="7">CWF21 domain-containing protein</fullName>
    </recommendedName>
</protein>
<dbReference type="Pfam" id="PF08312">
    <property type="entry name" value="cwf21"/>
    <property type="match status" value="1"/>
</dbReference>
<organism evidence="8 9">
    <name type="scientific">Olea europaea subsp. europaea</name>
    <dbReference type="NCBI Taxonomy" id="158383"/>
    <lineage>
        <taxon>Eukaryota</taxon>
        <taxon>Viridiplantae</taxon>
        <taxon>Streptophyta</taxon>
        <taxon>Embryophyta</taxon>
        <taxon>Tracheophyta</taxon>
        <taxon>Spermatophyta</taxon>
        <taxon>Magnoliopsida</taxon>
        <taxon>eudicotyledons</taxon>
        <taxon>Gunneridae</taxon>
        <taxon>Pentapetalae</taxon>
        <taxon>asterids</taxon>
        <taxon>lamiids</taxon>
        <taxon>Lamiales</taxon>
        <taxon>Oleaceae</taxon>
        <taxon>Oleeae</taxon>
        <taxon>Olea</taxon>
    </lineage>
</organism>
<reference evidence="8 9" key="1">
    <citation type="submission" date="2019-12" db="EMBL/GenBank/DDBJ databases">
        <authorList>
            <person name="Alioto T."/>
            <person name="Alioto T."/>
            <person name="Gomez Garrido J."/>
        </authorList>
    </citation>
    <scope>NUCLEOTIDE SEQUENCE [LARGE SCALE GENOMIC DNA]</scope>
</reference>
<comment type="caution">
    <text evidence="8">The sequence shown here is derived from an EMBL/GenBank/DDBJ whole genome shotgun (WGS) entry which is preliminary data.</text>
</comment>
<dbReference type="SMART" id="SM01115">
    <property type="entry name" value="cwf21"/>
    <property type="match status" value="1"/>
</dbReference>
<evidence type="ECO:0000256" key="1">
    <source>
        <dbReference type="ARBA" id="ARBA00004123"/>
    </source>
</evidence>